<gene>
    <name evidence="1" type="ORF">LCGC14_1106990</name>
</gene>
<organism evidence="1">
    <name type="scientific">marine sediment metagenome</name>
    <dbReference type="NCBI Taxonomy" id="412755"/>
    <lineage>
        <taxon>unclassified sequences</taxon>
        <taxon>metagenomes</taxon>
        <taxon>ecological metagenomes</taxon>
    </lineage>
</organism>
<sequence>MAREDFGRRLPFDPRMLSVIERSPQRMAEQGSGFLQDWGGAGGYHQVAGMKPETRMVFFAVQEGYTEPTQIEVATGLSGPEVSRGMQELERKGLVTVEELAL</sequence>
<protein>
    <recommendedName>
        <fullName evidence="2">HTH marR-type domain-containing protein</fullName>
    </recommendedName>
</protein>
<dbReference type="AlphaFoldDB" id="A0A0F9MVR2"/>
<dbReference type="SUPFAM" id="SSF46785">
    <property type="entry name" value="Winged helix' DNA-binding domain"/>
    <property type="match status" value="1"/>
</dbReference>
<dbReference type="EMBL" id="LAZR01005025">
    <property type="protein sequence ID" value="KKN03507.1"/>
    <property type="molecule type" value="Genomic_DNA"/>
</dbReference>
<evidence type="ECO:0008006" key="2">
    <source>
        <dbReference type="Google" id="ProtNLM"/>
    </source>
</evidence>
<reference evidence="1" key="1">
    <citation type="journal article" date="2015" name="Nature">
        <title>Complex archaea that bridge the gap between prokaryotes and eukaryotes.</title>
        <authorList>
            <person name="Spang A."/>
            <person name="Saw J.H."/>
            <person name="Jorgensen S.L."/>
            <person name="Zaremba-Niedzwiedzka K."/>
            <person name="Martijn J."/>
            <person name="Lind A.E."/>
            <person name="van Eijk R."/>
            <person name="Schleper C."/>
            <person name="Guy L."/>
            <person name="Ettema T.J."/>
        </authorList>
    </citation>
    <scope>NUCLEOTIDE SEQUENCE</scope>
</reference>
<dbReference type="InterPro" id="IPR036390">
    <property type="entry name" value="WH_DNA-bd_sf"/>
</dbReference>
<accession>A0A0F9MVR2</accession>
<comment type="caution">
    <text evidence="1">The sequence shown here is derived from an EMBL/GenBank/DDBJ whole genome shotgun (WGS) entry which is preliminary data.</text>
</comment>
<proteinExistence type="predicted"/>
<evidence type="ECO:0000313" key="1">
    <source>
        <dbReference type="EMBL" id="KKN03507.1"/>
    </source>
</evidence>
<name>A0A0F9MVR2_9ZZZZ</name>